<organism evidence="1">
    <name type="scientific">mine drainage metagenome</name>
    <dbReference type="NCBI Taxonomy" id="410659"/>
    <lineage>
        <taxon>unclassified sequences</taxon>
        <taxon>metagenomes</taxon>
        <taxon>ecological metagenomes</taxon>
    </lineage>
</organism>
<accession>T1BY99</accession>
<comment type="caution">
    <text evidence="1">The sequence shown here is derived from an EMBL/GenBank/DDBJ whole genome shotgun (WGS) entry which is preliminary data.</text>
</comment>
<dbReference type="EMBL" id="AUZX01007810">
    <property type="protein sequence ID" value="EQD58104.1"/>
    <property type="molecule type" value="Genomic_DNA"/>
</dbReference>
<gene>
    <name evidence="1" type="ORF">B1A_10957</name>
</gene>
<name>T1BY99_9ZZZZ</name>
<dbReference type="AlphaFoldDB" id="T1BY99"/>
<protein>
    <submittedName>
        <fullName evidence="1">Uncharacterized protein</fullName>
    </submittedName>
</protein>
<reference evidence="1" key="2">
    <citation type="journal article" date="2014" name="ISME J.">
        <title>Microbial stratification in low pH oxic and suboxic macroscopic growths along an acid mine drainage.</title>
        <authorList>
            <person name="Mendez-Garcia C."/>
            <person name="Mesa V."/>
            <person name="Sprenger R.R."/>
            <person name="Richter M."/>
            <person name="Diez M.S."/>
            <person name="Solano J."/>
            <person name="Bargiela R."/>
            <person name="Golyshina O.V."/>
            <person name="Manteca A."/>
            <person name="Ramos J.L."/>
            <person name="Gallego J.R."/>
            <person name="Llorente I."/>
            <person name="Martins Dos Santos V.A."/>
            <person name="Jensen O.N."/>
            <person name="Pelaez A.I."/>
            <person name="Sanchez J."/>
            <person name="Ferrer M."/>
        </authorList>
    </citation>
    <scope>NUCLEOTIDE SEQUENCE</scope>
</reference>
<proteinExistence type="predicted"/>
<sequence length="115" mass="13508">MIPQVIKRLTKHAREKYADTCREVRIEAKGPYLYVDAVRSGEAGQDDRPVHLCRLEFIWMGEFRWGFWFYSYAHERYERSVTMKGRFDGTPEECFDCAAFAHLTGDPSRISGMVY</sequence>
<evidence type="ECO:0000313" key="1">
    <source>
        <dbReference type="EMBL" id="EQD58104.1"/>
    </source>
</evidence>
<reference evidence="1" key="1">
    <citation type="submission" date="2013-08" db="EMBL/GenBank/DDBJ databases">
        <authorList>
            <person name="Mendez C."/>
            <person name="Richter M."/>
            <person name="Ferrer M."/>
            <person name="Sanchez J."/>
        </authorList>
    </citation>
    <scope>NUCLEOTIDE SEQUENCE</scope>
</reference>